<dbReference type="GO" id="GO:0005615">
    <property type="term" value="C:extracellular space"/>
    <property type="evidence" value="ECO:0007669"/>
    <property type="project" value="TreeGrafter"/>
</dbReference>
<accession>A0A8B6FDH6</accession>
<evidence type="ECO:0000259" key="1">
    <source>
        <dbReference type="PROSITE" id="PS51406"/>
    </source>
</evidence>
<reference evidence="2" key="1">
    <citation type="submission" date="2018-11" db="EMBL/GenBank/DDBJ databases">
        <authorList>
            <person name="Alioto T."/>
            <person name="Alioto T."/>
        </authorList>
    </citation>
    <scope>NUCLEOTIDE SEQUENCE</scope>
</reference>
<dbReference type="AlphaFoldDB" id="A0A8B6FDH6"/>
<dbReference type="NCBIfam" id="NF040941">
    <property type="entry name" value="GGGWT_bact"/>
    <property type="match status" value="1"/>
</dbReference>
<organism evidence="2 3">
    <name type="scientific">Mytilus galloprovincialis</name>
    <name type="common">Mediterranean mussel</name>
    <dbReference type="NCBI Taxonomy" id="29158"/>
    <lineage>
        <taxon>Eukaryota</taxon>
        <taxon>Metazoa</taxon>
        <taxon>Spiralia</taxon>
        <taxon>Lophotrochozoa</taxon>
        <taxon>Mollusca</taxon>
        <taxon>Bivalvia</taxon>
        <taxon>Autobranchia</taxon>
        <taxon>Pteriomorphia</taxon>
        <taxon>Mytilida</taxon>
        <taxon>Mytiloidea</taxon>
        <taxon>Mytilidae</taxon>
        <taxon>Mytilinae</taxon>
        <taxon>Mytilus</taxon>
    </lineage>
</organism>
<dbReference type="EMBL" id="UYJE01006619">
    <property type="protein sequence ID" value="VDI47533.1"/>
    <property type="molecule type" value="Genomic_DNA"/>
</dbReference>
<dbReference type="Proteomes" id="UP000596742">
    <property type="component" value="Unassembled WGS sequence"/>
</dbReference>
<dbReference type="Gene3D" id="3.90.215.10">
    <property type="entry name" value="Gamma Fibrinogen, chain A, domain 1"/>
    <property type="match status" value="1"/>
</dbReference>
<feature type="non-terminal residue" evidence="2">
    <location>
        <position position="1"/>
    </location>
</feature>
<dbReference type="SMART" id="SM00186">
    <property type="entry name" value="FBG"/>
    <property type="match status" value="1"/>
</dbReference>
<keyword evidence="3" id="KW-1185">Reference proteome</keyword>
<dbReference type="PANTHER" id="PTHR19143">
    <property type="entry name" value="FIBRINOGEN/TENASCIN/ANGIOPOEITIN"/>
    <property type="match status" value="1"/>
</dbReference>
<name>A0A8B6FDH6_MYTGA</name>
<dbReference type="OrthoDB" id="6046013at2759"/>
<protein>
    <recommendedName>
        <fullName evidence="1">Fibrinogen C-terminal domain-containing protein</fullName>
    </recommendedName>
</protein>
<dbReference type="InterPro" id="IPR014716">
    <property type="entry name" value="Fibrinogen_a/b/g_C_1"/>
</dbReference>
<evidence type="ECO:0000313" key="2">
    <source>
        <dbReference type="EMBL" id="VDI47533.1"/>
    </source>
</evidence>
<feature type="domain" description="Fibrinogen C-terminal" evidence="1">
    <location>
        <begin position="82"/>
        <end position="181"/>
    </location>
</feature>
<gene>
    <name evidence="2" type="ORF">MGAL_10B057588</name>
</gene>
<evidence type="ECO:0000313" key="3">
    <source>
        <dbReference type="Proteomes" id="UP000596742"/>
    </source>
</evidence>
<proteinExistence type="predicted"/>
<comment type="caution">
    <text evidence="2">The sequence shown here is derived from an EMBL/GenBank/DDBJ whole genome shotgun (WGS) entry which is preliminary data.</text>
</comment>
<dbReference type="InterPro" id="IPR050373">
    <property type="entry name" value="Fibrinogen_C-term_domain"/>
</dbReference>
<dbReference type="InterPro" id="IPR036056">
    <property type="entry name" value="Fibrinogen-like_C"/>
</dbReference>
<dbReference type="Pfam" id="PF00147">
    <property type="entry name" value="Fibrinogen_C"/>
    <property type="match status" value="1"/>
</dbReference>
<sequence>KIKSYIKTLMRNMIQNLCKNKCKEIKNALNQQVQDNMEKLSIFSQITSFYEKRIKQKAFKKEIKEQGKEGCFVSLLGKKLKKINVAQYKDCTELQRQTKKKLNDGVYTIYPGVAKPVHAYCDMTTDGGGWTVMFKRFGGSVSFKRTWMEVINGFGDIHGEFWSGNKYTHMLTSSGKYELRVNAASKYKLTVGDYSGNAGNKEYSDRLRYHNVVLMVNCTGPVLLDYTGLTIAIKANYTISKYKTILAILKAGMSPPAVVKYKDCSDLKKKTMKILNDGVYSIYPGGDKPVPAT</sequence>
<dbReference type="PROSITE" id="PS51406">
    <property type="entry name" value="FIBRINOGEN_C_2"/>
    <property type="match status" value="1"/>
</dbReference>
<dbReference type="InterPro" id="IPR002181">
    <property type="entry name" value="Fibrinogen_a/b/g_C_dom"/>
</dbReference>
<dbReference type="SUPFAM" id="SSF56496">
    <property type="entry name" value="Fibrinogen C-terminal domain-like"/>
    <property type="match status" value="1"/>
</dbReference>